<accession>A0A0R3WYC9</accession>
<proteinExistence type="predicted"/>
<evidence type="ECO:0000313" key="2">
    <source>
        <dbReference type="EMBL" id="VDM27598.1"/>
    </source>
</evidence>
<name>A0A0R3WYC9_HYDTA</name>
<keyword evidence="1" id="KW-1133">Transmembrane helix</keyword>
<keyword evidence="1" id="KW-0472">Membrane</keyword>
<evidence type="ECO:0000256" key="1">
    <source>
        <dbReference type="SAM" id="Phobius"/>
    </source>
</evidence>
<keyword evidence="3" id="KW-1185">Reference proteome</keyword>
<protein>
    <submittedName>
        <fullName evidence="4">ABC transporter permease</fullName>
    </submittedName>
</protein>
<sequence length="37" mass="4067">MFTVGLDVKTAVFFSSITMIIGVPTGIKIKCYMILDL</sequence>
<dbReference type="Proteomes" id="UP000274429">
    <property type="component" value="Unassembled WGS sequence"/>
</dbReference>
<dbReference type="InterPro" id="IPR036927">
    <property type="entry name" value="Cyt_c_oxase-like_su1_sf"/>
</dbReference>
<organism evidence="4">
    <name type="scientific">Hydatigena taeniaeformis</name>
    <name type="common">Feline tapeworm</name>
    <name type="synonym">Taenia taeniaeformis</name>
    <dbReference type="NCBI Taxonomy" id="6205"/>
    <lineage>
        <taxon>Eukaryota</taxon>
        <taxon>Metazoa</taxon>
        <taxon>Spiralia</taxon>
        <taxon>Lophotrochozoa</taxon>
        <taxon>Platyhelminthes</taxon>
        <taxon>Cestoda</taxon>
        <taxon>Eucestoda</taxon>
        <taxon>Cyclophyllidea</taxon>
        <taxon>Taeniidae</taxon>
        <taxon>Hydatigera</taxon>
    </lineage>
</organism>
<gene>
    <name evidence="2" type="ORF">TTAC_LOCUS5752</name>
</gene>
<dbReference type="OrthoDB" id="6113578at2759"/>
<feature type="transmembrane region" description="Helical" evidence="1">
    <location>
        <begin position="12"/>
        <end position="35"/>
    </location>
</feature>
<dbReference type="EMBL" id="UYWX01008890">
    <property type="protein sequence ID" value="VDM27598.1"/>
    <property type="molecule type" value="Genomic_DNA"/>
</dbReference>
<dbReference type="AlphaFoldDB" id="A0A0R3WYC9"/>
<keyword evidence="1" id="KW-0812">Transmembrane</keyword>
<reference evidence="2 3" key="2">
    <citation type="submission" date="2018-11" db="EMBL/GenBank/DDBJ databases">
        <authorList>
            <consortium name="Pathogen Informatics"/>
        </authorList>
    </citation>
    <scope>NUCLEOTIDE SEQUENCE [LARGE SCALE GENOMIC DNA]</scope>
</reference>
<reference evidence="4" key="1">
    <citation type="submission" date="2017-02" db="UniProtKB">
        <authorList>
            <consortium name="WormBaseParasite"/>
        </authorList>
    </citation>
    <scope>IDENTIFICATION</scope>
</reference>
<dbReference type="SUPFAM" id="SSF81442">
    <property type="entry name" value="Cytochrome c oxidase subunit I-like"/>
    <property type="match status" value="1"/>
</dbReference>
<dbReference type="WBParaSite" id="TTAC_0000576901-mRNA-1">
    <property type="protein sequence ID" value="TTAC_0000576901-mRNA-1"/>
    <property type="gene ID" value="TTAC_0000576901"/>
</dbReference>
<evidence type="ECO:0000313" key="3">
    <source>
        <dbReference type="Proteomes" id="UP000274429"/>
    </source>
</evidence>
<evidence type="ECO:0000313" key="4">
    <source>
        <dbReference type="WBParaSite" id="TTAC_0000576901-mRNA-1"/>
    </source>
</evidence>
<dbReference type="Gene3D" id="1.20.210.10">
    <property type="entry name" value="Cytochrome c oxidase-like, subunit I domain"/>
    <property type="match status" value="1"/>
</dbReference>